<feature type="compositionally biased region" description="Low complexity" evidence="5">
    <location>
        <begin position="249"/>
        <end position="264"/>
    </location>
</feature>
<evidence type="ECO:0000256" key="5">
    <source>
        <dbReference type="SAM" id="MobiDB-lite"/>
    </source>
</evidence>
<evidence type="ECO:0000256" key="1">
    <source>
        <dbReference type="ARBA" id="ARBA00004123"/>
    </source>
</evidence>
<dbReference type="GO" id="GO:0006297">
    <property type="term" value="P:nucleotide-excision repair, DNA gap filling"/>
    <property type="evidence" value="ECO:0007669"/>
    <property type="project" value="TreeGrafter"/>
</dbReference>
<dbReference type="GO" id="GO:0043625">
    <property type="term" value="C:delta DNA polymerase complex"/>
    <property type="evidence" value="ECO:0007669"/>
    <property type="project" value="InterPro"/>
</dbReference>
<evidence type="ECO:0000256" key="3">
    <source>
        <dbReference type="ARBA" id="ARBA00022705"/>
    </source>
</evidence>
<dbReference type="AlphaFoldDB" id="A0A3N4KQR3"/>
<dbReference type="InterPro" id="IPR041913">
    <property type="entry name" value="POLD3_sf"/>
</dbReference>
<feature type="compositionally biased region" description="Low complexity" evidence="5">
    <location>
        <begin position="382"/>
        <end position="393"/>
    </location>
</feature>
<dbReference type="PANTHER" id="PTHR17598">
    <property type="entry name" value="DNA POLYMERASE DELTA SUBUNIT 3"/>
    <property type="match status" value="1"/>
</dbReference>
<feature type="compositionally biased region" description="Basic and acidic residues" evidence="5">
    <location>
        <begin position="301"/>
        <end position="310"/>
    </location>
</feature>
<sequence length="466" mass="51303">MNEYRDYLKDAIIVQKTVVSYRVLSRALKVHVNQAKEMLFDFYTSENATKPKSIHATYIVTGYRKPQPPASAGGRGSAGDDNDTVMFDSSFPGTQTTVTTGEVKKGLCKVVELCQEEELEAVKAELEKVLSVHLYSLEQVRLEDFTILTGCSAKVLAIHQNEDPLELGATYGIILNTSAKRTGNRALPSVPEPARKATISVGQEKKKLPTKKDQVAVKREAAAKKKEAKSETRDDPEVKAETKEKKPIAKTSTLPSTKTASAAAKAKRGQSNDIFSSWKAAPKKKTTDPVSETSSAAQSPRVEEESSKEDIGDDDDELNNEKSQSPAHDDTEYTRKRKEKDEELRNMMDDDDEGDIKMEDDEEPPVKMAKIENQAGSPDIPTGAVAGVVTSGGRVRGKRKVLKKIQSRDSDGYLATKTEHVWESFSEDEPEPPKPKPVVKPVAKGKKNKDNQSKGQGNLMSYFAKK</sequence>
<dbReference type="GO" id="GO:1904161">
    <property type="term" value="P:DNA synthesis involved in UV-damage excision repair"/>
    <property type="evidence" value="ECO:0007669"/>
    <property type="project" value="TreeGrafter"/>
</dbReference>
<dbReference type="EMBL" id="ML119133">
    <property type="protein sequence ID" value="RPB11769.1"/>
    <property type="molecule type" value="Genomic_DNA"/>
</dbReference>
<dbReference type="Proteomes" id="UP000277580">
    <property type="component" value="Unassembled WGS sequence"/>
</dbReference>
<gene>
    <name evidence="6" type="ORF">P167DRAFT_565640</name>
</gene>
<proteinExistence type="predicted"/>
<dbReference type="Gene3D" id="3.90.1030.20">
    <property type="entry name" value="DNA polymerase delta, p66 (Cdc27) subunit, wHTH domain"/>
    <property type="match status" value="1"/>
</dbReference>
<dbReference type="InParanoid" id="A0A3N4KQR3"/>
<reference evidence="6 7" key="1">
    <citation type="journal article" date="2018" name="Nat. Ecol. Evol.">
        <title>Pezizomycetes genomes reveal the molecular basis of ectomycorrhizal truffle lifestyle.</title>
        <authorList>
            <person name="Murat C."/>
            <person name="Payen T."/>
            <person name="Noel B."/>
            <person name="Kuo A."/>
            <person name="Morin E."/>
            <person name="Chen J."/>
            <person name="Kohler A."/>
            <person name="Krizsan K."/>
            <person name="Balestrini R."/>
            <person name="Da Silva C."/>
            <person name="Montanini B."/>
            <person name="Hainaut M."/>
            <person name="Levati E."/>
            <person name="Barry K.W."/>
            <person name="Belfiori B."/>
            <person name="Cichocki N."/>
            <person name="Clum A."/>
            <person name="Dockter R.B."/>
            <person name="Fauchery L."/>
            <person name="Guy J."/>
            <person name="Iotti M."/>
            <person name="Le Tacon F."/>
            <person name="Lindquist E.A."/>
            <person name="Lipzen A."/>
            <person name="Malagnac F."/>
            <person name="Mello A."/>
            <person name="Molinier V."/>
            <person name="Miyauchi S."/>
            <person name="Poulain J."/>
            <person name="Riccioni C."/>
            <person name="Rubini A."/>
            <person name="Sitrit Y."/>
            <person name="Splivallo R."/>
            <person name="Traeger S."/>
            <person name="Wang M."/>
            <person name="Zifcakova L."/>
            <person name="Wipf D."/>
            <person name="Zambonelli A."/>
            <person name="Paolocci F."/>
            <person name="Nowrousian M."/>
            <person name="Ottonello S."/>
            <person name="Baldrian P."/>
            <person name="Spatafora J.W."/>
            <person name="Henrissat B."/>
            <person name="Nagy L.G."/>
            <person name="Aury J.M."/>
            <person name="Wincker P."/>
            <person name="Grigoriev I.V."/>
            <person name="Bonfante P."/>
            <person name="Martin F.M."/>
        </authorList>
    </citation>
    <scope>NUCLEOTIDE SEQUENCE [LARGE SCALE GENOMIC DNA]</scope>
    <source>
        <strain evidence="6 7">CCBAS932</strain>
    </source>
</reference>
<evidence type="ECO:0000256" key="4">
    <source>
        <dbReference type="ARBA" id="ARBA00023242"/>
    </source>
</evidence>
<evidence type="ECO:0000256" key="2">
    <source>
        <dbReference type="ARBA" id="ARBA00017589"/>
    </source>
</evidence>
<feature type="region of interest" description="Disordered" evidence="5">
    <location>
        <begin position="66"/>
        <end position="86"/>
    </location>
</feature>
<organism evidence="6 7">
    <name type="scientific">Morchella conica CCBAS932</name>
    <dbReference type="NCBI Taxonomy" id="1392247"/>
    <lineage>
        <taxon>Eukaryota</taxon>
        <taxon>Fungi</taxon>
        <taxon>Dikarya</taxon>
        <taxon>Ascomycota</taxon>
        <taxon>Pezizomycotina</taxon>
        <taxon>Pezizomycetes</taxon>
        <taxon>Pezizales</taxon>
        <taxon>Morchellaceae</taxon>
        <taxon>Morchella</taxon>
    </lineage>
</organism>
<accession>A0A3N4KQR3</accession>
<name>A0A3N4KQR3_9PEZI</name>
<dbReference type="InterPro" id="IPR019038">
    <property type="entry name" value="POLD3"/>
</dbReference>
<feature type="compositionally biased region" description="Polar residues" evidence="5">
    <location>
        <begin position="288"/>
        <end position="298"/>
    </location>
</feature>
<keyword evidence="3" id="KW-0235">DNA replication</keyword>
<dbReference type="GO" id="GO:0006271">
    <property type="term" value="P:DNA strand elongation involved in DNA replication"/>
    <property type="evidence" value="ECO:0007669"/>
    <property type="project" value="TreeGrafter"/>
</dbReference>
<dbReference type="PANTHER" id="PTHR17598:SF13">
    <property type="entry name" value="DNA POLYMERASE DELTA SUBUNIT 3"/>
    <property type="match status" value="1"/>
</dbReference>
<feature type="compositionally biased region" description="Acidic residues" evidence="5">
    <location>
        <begin position="349"/>
        <end position="363"/>
    </location>
</feature>
<feature type="region of interest" description="Disordered" evidence="5">
    <location>
        <begin position="183"/>
        <end position="403"/>
    </location>
</feature>
<dbReference type="GO" id="GO:0003887">
    <property type="term" value="F:DNA-directed DNA polymerase activity"/>
    <property type="evidence" value="ECO:0007669"/>
    <property type="project" value="TreeGrafter"/>
</dbReference>
<keyword evidence="4" id="KW-0539">Nucleus</keyword>
<protein>
    <recommendedName>
        <fullName evidence="2">DNA polymerase delta subunit 3</fullName>
    </recommendedName>
</protein>
<comment type="subcellular location">
    <subcellularLocation>
        <location evidence="1">Nucleus</location>
    </subcellularLocation>
</comment>
<evidence type="ECO:0000313" key="7">
    <source>
        <dbReference type="Proteomes" id="UP000277580"/>
    </source>
</evidence>
<feature type="compositionally biased region" description="Basic and acidic residues" evidence="5">
    <location>
        <begin position="327"/>
        <end position="348"/>
    </location>
</feature>
<dbReference type="OrthoDB" id="514823at2759"/>
<feature type="compositionally biased region" description="Basic and acidic residues" evidence="5">
    <location>
        <begin position="203"/>
        <end position="247"/>
    </location>
</feature>
<dbReference type="STRING" id="1392247.A0A3N4KQR3"/>
<dbReference type="Pfam" id="PF09507">
    <property type="entry name" value="CDC27"/>
    <property type="match status" value="1"/>
</dbReference>
<feature type="region of interest" description="Disordered" evidence="5">
    <location>
        <begin position="423"/>
        <end position="466"/>
    </location>
</feature>
<evidence type="ECO:0000313" key="6">
    <source>
        <dbReference type="EMBL" id="RPB11769.1"/>
    </source>
</evidence>
<keyword evidence="7" id="KW-1185">Reference proteome</keyword>